<protein>
    <recommendedName>
        <fullName evidence="1">DUF5675 domain-containing protein</fullName>
    </recommendedName>
</protein>
<sequence>MITTQLGRYIYSPNMGTFGFLQVGDWRCDSVEEIWKNNQKNISCIPVGTYPLRRAIHHISTPDPDDDYDCYEIVDVPNRSAIHLHIAQAIRDLLGCVGMGSRHGILRGEWAVMEARKTFAEYMERMHALERQDSDLWIAIGNVTADGGVLSA</sequence>
<dbReference type="AlphaFoldDB" id="A0A0F9Q594"/>
<evidence type="ECO:0000313" key="2">
    <source>
        <dbReference type="EMBL" id="KKN39150.1"/>
    </source>
</evidence>
<accession>A0A0F9Q594</accession>
<evidence type="ECO:0000259" key="1">
    <source>
        <dbReference type="Pfam" id="PF18925"/>
    </source>
</evidence>
<gene>
    <name evidence="2" type="ORF">LCGC14_0746200</name>
</gene>
<organism evidence="2">
    <name type="scientific">marine sediment metagenome</name>
    <dbReference type="NCBI Taxonomy" id="412755"/>
    <lineage>
        <taxon>unclassified sequences</taxon>
        <taxon>metagenomes</taxon>
        <taxon>ecological metagenomes</taxon>
    </lineage>
</organism>
<name>A0A0F9Q594_9ZZZZ</name>
<comment type="caution">
    <text evidence="2">The sequence shown here is derived from an EMBL/GenBank/DDBJ whole genome shotgun (WGS) entry which is preliminary data.</text>
</comment>
<feature type="domain" description="DUF5675" evidence="1">
    <location>
        <begin position="14"/>
        <end position="126"/>
    </location>
</feature>
<dbReference type="EMBL" id="LAZR01001780">
    <property type="protein sequence ID" value="KKN39150.1"/>
    <property type="molecule type" value="Genomic_DNA"/>
</dbReference>
<reference evidence="2" key="1">
    <citation type="journal article" date="2015" name="Nature">
        <title>Complex archaea that bridge the gap between prokaryotes and eukaryotes.</title>
        <authorList>
            <person name="Spang A."/>
            <person name="Saw J.H."/>
            <person name="Jorgensen S.L."/>
            <person name="Zaremba-Niedzwiedzka K."/>
            <person name="Martijn J."/>
            <person name="Lind A.E."/>
            <person name="van Eijk R."/>
            <person name="Schleper C."/>
            <person name="Guy L."/>
            <person name="Ettema T.J."/>
        </authorList>
    </citation>
    <scope>NUCLEOTIDE SEQUENCE</scope>
</reference>
<dbReference type="InterPro" id="IPR043732">
    <property type="entry name" value="DUF5675"/>
</dbReference>
<dbReference type="Pfam" id="PF18925">
    <property type="entry name" value="DUF5675"/>
    <property type="match status" value="1"/>
</dbReference>
<proteinExistence type="predicted"/>